<reference evidence="3 4" key="1">
    <citation type="submission" date="2019-03" db="EMBL/GenBank/DDBJ databases">
        <title>Luteimonas zhaokaii sp.nov., isolated from the rectal contents of Plateau pika in Yushu, Qinghai Province, China.</title>
        <authorList>
            <person name="Zhang G."/>
        </authorList>
    </citation>
    <scope>NUCLEOTIDE SEQUENCE [LARGE SCALE GENOMIC DNA]</scope>
    <source>
        <strain evidence="3 4">THG-MD21</strain>
    </source>
</reference>
<dbReference type="GO" id="GO:0005975">
    <property type="term" value="P:carbohydrate metabolic process"/>
    <property type="evidence" value="ECO:0007669"/>
    <property type="project" value="InterPro"/>
</dbReference>
<feature type="signal peptide" evidence="1">
    <location>
        <begin position="1"/>
        <end position="22"/>
    </location>
</feature>
<dbReference type="InterPro" id="IPR000421">
    <property type="entry name" value="FA58C"/>
</dbReference>
<evidence type="ECO:0000256" key="1">
    <source>
        <dbReference type="SAM" id="SignalP"/>
    </source>
</evidence>
<dbReference type="PROSITE" id="PS50022">
    <property type="entry name" value="FA58C_3"/>
    <property type="match status" value="1"/>
</dbReference>
<dbReference type="SUPFAM" id="SSF48208">
    <property type="entry name" value="Six-hairpin glycosidases"/>
    <property type="match status" value="1"/>
</dbReference>
<dbReference type="AlphaFoldDB" id="A0A4R5UDE0"/>
<sequence>MRKRMRWLCGSMCALVGVAAFAQEGLPPRASWTATSSSTQVQAEAIGHLIDGDPTTKTGGAFSAGHWFQVDLGRAADIGGVRIRWDLANPEGFVLQAAERAGDWRDVHVQADSLGGVETLFFAPVRARWLRLAALPKTSDWGVSIFEFEPLPVAEAPRIDGLDDAGNARVWRRGDTPVPVGMDGDSGRVALAFASPQPTAGLRVEWAGTRSGATLEARDAEGDWQVVARDPFPGDGGVSALASPVALETRGLRVSVTRGDGAPPAVARLRLLGPGEVMTPMRAYQSAAARGTAALFPPSLRMQQTYWTVVGVHGGLQKSIFDEWGNLEAWKDAPLVQAIWRDARGAASAATGTPVHTLRDRWMPMPAVDWTATPDIAVRSETFTTTLDGQPVTLLRHRVTNRGATAIDGTLSLLVRPMQMNPPWQNGGLSPIREIAIAADPLGTAVRVNDRTLLTSLTPPTHQGAAAFGEDGATELTPHAAAGTAPAAQSAHDDAGLAASLLGYRMRLAPGASESVVVAFPLGLTRTDRNHGPLPEAPALVPASLRVAATPDASFDALAAAVADDWRARFGNVHITLPDADMVDALRTQAAYMLINRTGQAMQPGPRNYDRSFIRDGAATAAVLLRLGQADVARDFLRWYSDHAVRESGLVSPIINDDGTLFTGFGSDIEFDAQGQYIALVADVARLDGGPETVRDYLPQVTAAMRFLQTLRERTLVPGYMADAPAPERFRGIIAPSISHEGYSSPTHSYWDDYWALKGWHDGAWLAGQLGDADTAAWARAQYDALRTDVAASIRATMAWSGQDTVPPAADLGGNDPTSVSIALDPTGQQDLLPPDALRTTFDRYLADFRRNSAPDALYAYSPYELRNVLTFVHLDQPDAAWEMLSRMFADRRPRPWHVWGEVVHSRLRFPRYLGDMPHTWIGAEYARALFGMLMREEDAMLRLLPGTPIDWLTGEGLRLDALPTAYGPLTLRARGDAARLEVALGDGLRAGSTVHLAWPQRARPRHVRVDGAEMQTFDAQGITLPATFRILEADWSTD</sequence>
<dbReference type="OrthoDB" id="9763537at2"/>
<dbReference type="InterPro" id="IPR008979">
    <property type="entry name" value="Galactose-bd-like_sf"/>
</dbReference>
<dbReference type="InterPro" id="IPR008928">
    <property type="entry name" value="6-hairpin_glycosidase_sf"/>
</dbReference>
<dbReference type="Gene3D" id="1.50.10.10">
    <property type="match status" value="1"/>
</dbReference>
<dbReference type="Gene3D" id="2.60.120.260">
    <property type="entry name" value="Galactose-binding domain-like"/>
    <property type="match status" value="1"/>
</dbReference>
<dbReference type="SUPFAM" id="SSF49785">
    <property type="entry name" value="Galactose-binding domain-like"/>
    <property type="match status" value="1"/>
</dbReference>
<keyword evidence="4" id="KW-1185">Reference proteome</keyword>
<evidence type="ECO:0000313" key="3">
    <source>
        <dbReference type="EMBL" id="TDK33263.1"/>
    </source>
</evidence>
<name>A0A4R5UDE0_9GAMM</name>
<protein>
    <submittedName>
        <fullName evidence="3">Discoidin domain-containing protein</fullName>
    </submittedName>
</protein>
<dbReference type="Proteomes" id="UP000295543">
    <property type="component" value="Unassembled WGS sequence"/>
</dbReference>
<comment type="caution">
    <text evidence="3">The sequence shown here is derived from an EMBL/GenBank/DDBJ whole genome shotgun (WGS) entry which is preliminary data.</text>
</comment>
<feature type="chain" id="PRO_5020889713" evidence="1">
    <location>
        <begin position="23"/>
        <end position="1039"/>
    </location>
</feature>
<accession>A0A4R5UDE0</accession>
<organism evidence="3 4">
    <name type="scientific">Luteimonas terrae</name>
    <dbReference type="NCBI Taxonomy" id="1530191"/>
    <lineage>
        <taxon>Bacteria</taxon>
        <taxon>Pseudomonadati</taxon>
        <taxon>Pseudomonadota</taxon>
        <taxon>Gammaproteobacteria</taxon>
        <taxon>Lysobacterales</taxon>
        <taxon>Lysobacteraceae</taxon>
        <taxon>Luteimonas</taxon>
    </lineage>
</organism>
<dbReference type="Pfam" id="PF22633">
    <property type="entry name" value="F5_F8_type_C_2"/>
    <property type="match status" value="1"/>
</dbReference>
<feature type="domain" description="F5/8 type C" evidence="2">
    <location>
        <begin position="13"/>
        <end position="153"/>
    </location>
</feature>
<gene>
    <name evidence="3" type="ORF">E2F49_04315</name>
</gene>
<dbReference type="RefSeq" id="WP_133392753.1">
    <property type="nucleotide sequence ID" value="NZ_SMTG01000002.1"/>
</dbReference>
<proteinExistence type="predicted"/>
<dbReference type="InterPro" id="IPR012341">
    <property type="entry name" value="6hp_glycosidase-like_sf"/>
</dbReference>
<evidence type="ECO:0000259" key="2">
    <source>
        <dbReference type="PROSITE" id="PS50022"/>
    </source>
</evidence>
<dbReference type="EMBL" id="SMTG01000002">
    <property type="protein sequence ID" value="TDK33263.1"/>
    <property type="molecule type" value="Genomic_DNA"/>
</dbReference>
<evidence type="ECO:0000313" key="4">
    <source>
        <dbReference type="Proteomes" id="UP000295543"/>
    </source>
</evidence>
<keyword evidence="1" id="KW-0732">Signal</keyword>